<evidence type="ECO:0000313" key="2">
    <source>
        <dbReference type="EMBL" id="KAH0559975.1"/>
    </source>
</evidence>
<dbReference type="GO" id="GO:0016538">
    <property type="term" value="F:cyclin-dependent protein serine/threonine kinase regulator activity"/>
    <property type="evidence" value="ECO:0007669"/>
    <property type="project" value="InterPro"/>
</dbReference>
<proteinExistence type="inferred from homology"/>
<dbReference type="InterPro" id="IPR036858">
    <property type="entry name" value="Cyclin-dep_kinase_reg-sub_sf"/>
</dbReference>
<accession>A0A9P8LCZ7</accession>
<dbReference type="EMBL" id="JAGHQM010000476">
    <property type="protein sequence ID" value="KAH0559975.1"/>
    <property type="molecule type" value="Genomic_DNA"/>
</dbReference>
<evidence type="ECO:0000256" key="1">
    <source>
        <dbReference type="RuleBase" id="RU311113"/>
    </source>
</evidence>
<organism evidence="2 3">
    <name type="scientific">Trichoglossum hirsutum</name>
    <dbReference type="NCBI Taxonomy" id="265104"/>
    <lineage>
        <taxon>Eukaryota</taxon>
        <taxon>Fungi</taxon>
        <taxon>Dikarya</taxon>
        <taxon>Ascomycota</taxon>
        <taxon>Pezizomycotina</taxon>
        <taxon>Geoglossomycetes</taxon>
        <taxon>Geoglossales</taxon>
        <taxon>Geoglossaceae</taxon>
        <taxon>Trichoglossum</taxon>
    </lineage>
</organism>
<keyword evidence="3" id="KW-1185">Reference proteome</keyword>
<comment type="caution">
    <text evidence="2">The sequence shown here is derived from an EMBL/GenBank/DDBJ whole genome shotgun (WGS) entry which is preliminary data.</text>
</comment>
<dbReference type="SMART" id="SM01084">
    <property type="entry name" value="CKS"/>
    <property type="match status" value="1"/>
</dbReference>
<name>A0A9P8LCZ7_9PEZI</name>
<dbReference type="AlphaFoldDB" id="A0A9P8LCZ7"/>
<protein>
    <recommendedName>
        <fullName evidence="1">Cyclin-dependent kinases regulatory subunit</fullName>
    </recommendedName>
</protein>
<dbReference type="InterPro" id="IPR000789">
    <property type="entry name" value="Cyclin-dep_kinase_reg-sub"/>
</dbReference>
<gene>
    <name evidence="2" type="ORF">GP486_003505</name>
</gene>
<dbReference type="Pfam" id="PF01111">
    <property type="entry name" value="CKS"/>
    <property type="match status" value="1"/>
</dbReference>
<comment type="function">
    <text evidence="1">Binds to the catalytic subunit of the cyclin dependent kinases and is essential for their biological function.</text>
</comment>
<dbReference type="GO" id="GO:0051301">
    <property type="term" value="P:cell division"/>
    <property type="evidence" value="ECO:0007669"/>
    <property type="project" value="UniProtKB-UniRule"/>
</dbReference>
<keyword evidence="1" id="KW-0132">Cell division</keyword>
<dbReference type="SUPFAM" id="SSF55637">
    <property type="entry name" value="Cell cycle regulatory proteins"/>
    <property type="match status" value="1"/>
</dbReference>
<dbReference type="Gene3D" id="3.30.170.10">
    <property type="entry name" value="Cyclin-dependent kinase, regulatory subunit"/>
    <property type="match status" value="1"/>
</dbReference>
<reference evidence="2" key="1">
    <citation type="submission" date="2021-03" db="EMBL/GenBank/DDBJ databases">
        <title>Comparative genomics and phylogenomic investigation of the class Geoglossomycetes provide insights into ecological specialization and systematics.</title>
        <authorList>
            <person name="Melie T."/>
            <person name="Pirro S."/>
            <person name="Miller A.N."/>
            <person name="Quandt A."/>
        </authorList>
    </citation>
    <scope>NUCLEOTIDE SEQUENCE</scope>
    <source>
        <strain evidence="2">CAQ_001_2017</strain>
    </source>
</reference>
<keyword evidence="1" id="KW-0131">Cell cycle</keyword>
<evidence type="ECO:0000313" key="3">
    <source>
        <dbReference type="Proteomes" id="UP000750711"/>
    </source>
</evidence>
<dbReference type="Proteomes" id="UP000750711">
    <property type="component" value="Unassembled WGS sequence"/>
</dbReference>
<sequence>MAEQGYSRRNKRPRIPTEAEKAKLEEFIDAIHYSDRQVYLYCDSENEYRHVHIPKGMLKVIPKDYFDPEKGTLKLLWEEEWRGLGITQVSAKRKVNGPEISLLTAIASEPGVGTLRSARARTSHSSIQAANRLPSASVV</sequence>
<comment type="similarity">
    <text evidence="1">Belongs to the CKS family.</text>
</comment>